<accession>A0A1Y6K4A5</accession>
<dbReference type="AlphaFoldDB" id="A0A1Y6K4A5"/>
<dbReference type="InterPro" id="IPR006047">
    <property type="entry name" value="GH13_cat_dom"/>
</dbReference>
<protein>
    <submittedName>
        <fullName evidence="2">Putative Alpha amylase catalytic region</fullName>
    </submittedName>
</protein>
<dbReference type="InterPro" id="IPR013783">
    <property type="entry name" value="Ig-like_fold"/>
</dbReference>
<dbReference type="GO" id="GO:0005975">
    <property type="term" value="P:carbohydrate metabolic process"/>
    <property type="evidence" value="ECO:0007669"/>
    <property type="project" value="InterPro"/>
</dbReference>
<dbReference type="SUPFAM" id="SSF51445">
    <property type="entry name" value="(Trans)glycosidases"/>
    <property type="match status" value="1"/>
</dbReference>
<dbReference type="Gene3D" id="2.60.40.10">
    <property type="entry name" value="Immunoglobulins"/>
    <property type="match status" value="1"/>
</dbReference>
<dbReference type="InterPro" id="IPR017853">
    <property type="entry name" value="GH"/>
</dbReference>
<organism evidence="2 3">
    <name type="scientific">Candidatus Brevifilum fermentans</name>
    <dbReference type="NCBI Taxonomy" id="1986204"/>
    <lineage>
        <taxon>Bacteria</taxon>
        <taxon>Bacillati</taxon>
        <taxon>Chloroflexota</taxon>
        <taxon>Anaerolineae</taxon>
        <taxon>Anaerolineales</taxon>
        <taxon>Anaerolineaceae</taxon>
        <taxon>Candidatus Brevifilum</taxon>
    </lineage>
</organism>
<name>A0A1Y6K4A5_9CHLR</name>
<dbReference type="Pfam" id="PF00128">
    <property type="entry name" value="Alpha-amylase"/>
    <property type="match status" value="1"/>
</dbReference>
<dbReference type="RefSeq" id="WP_087862341.1">
    <property type="nucleotide sequence ID" value="NZ_LT859958.1"/>
</dbReference>
<feature type="domain" description="Glycosyl hydrolase family 13 catalytic" evidence="1">
    <location>
        <begin position="164"/>
        <end position="513"/>
    </location>
</feature>
<sequence>MTFSEFEPPMDHIFGDMDDPKNTSAWLIARHQGVHHYNIKFPANPTPGGEVCLKVTCSVDQPVESVHLWYTTDEWAQQEERQFAKAKLVWRTDLWSYLQEWEITLPVQPAGTMLRYKIAARLQGSLQMAFADNQARTFEKGTHFSIYYGESSPPKWVEDAIVYQIFVDRFKPAGEDPWIESGDLCKAFGGSLQGVTEKLPYIKAMGFNAIWLTPIFVSPSHHGYDSSDYYKINPKFGTMDDFLELIDTAHFLQIRVILDFVANHCSNEHSFFKDAVNNHNSQYHDYFVWKDWPNYESFYNVRSMPKVNLAYGSPAREYMLNCAKYWLEKGVDGFRLDYAHGPEQDFWIDFRHVCETVNPDCWTFGEVVQPADIQASFAGGLMGTLDFVLCQALRSTFAQGKWSLAKFAAFLQAHFSYFSKSFNLPAFLDNHDMNRFIYAANHNEKLLKLALLVLYVLPGPPILYNGTEIPLSQRRSIHARDAQGFDEARLPMTWDLEKSFQFTEYLARLAEIRQKYPQLRQAEWTVNAFDEKKDMLVLSLGDSQDFMLLINRSPKEHQLLIQNPEYLSYQDLVDHTTYPNRNDELQINLPAQTGILLSAKNCTG</sequence>
<evidence type="ECO:0000313" key="2">
    <source>
        <dbReference type="EMBL" id="SMX54503.1"/>
    </source>
</evidence>
<dbReference type="PANTHER" id="PTHR10357:SF199">
    <property type="entry name" value="ALPHA AMYLASE CATALYTIC REGION"/>
    <property type="match status" value="1"/>
</dbReference>
<gene>
    <name evidence="2" type="ORF">CFX1CAM_1438</name>
</gene>
<dbReference type="KEGG" id="abat:CFX1CAM_1438"/>
<evidence type="ECO:0000313" key="3">
    <source>
        <dbReference type="Proteomes" id="UP000195514"/>
    </source>
</evidence>
<proteinExistence type="predicted"/>
<dbReference type="Gene3D" id="3.20.20.80">
    <property type="entry name" value="Glycosidases"/>
    <property type="match status" value="1"/>
</dbReference>
<evidence type="ECO:0000259" key="1">
    <source>
        <dbReference type="SMART" id="SM00642"/>
    </source>
</evidence>
<dbReference type="PANTHER" id="PTHR10357">
    <property type="entry name" value="ALPHA-AMYLASE FAMILY MEMBER"/>
    <property type="match status" value="1"/>
</dbReference>
<dbReference type="OrthoDB" id="9805159at2"/>
<dbReference type="SMART" id="SM00642">
    <property type="entry name" value="Aamy"/>
    <property type="match status" value="1"/>
</dbReference>
<keyword evidence="3" id="KW-1185">Reference proteome</keyword>
<dbReference type="Proteomes" id="UP000195514">
    <property type="component" value="Chromosome I"/>
</dbReference>
<dbReference type="EMBL" id="LT859958">
    <property type="protein sequence ID" value="SMX54503.1"/>
    <property type="molecule type" value="Genomic_DNA"/>
</dbReference>
<reference evidence="3" key="1">
    <citation type="submission" date="2017-05" db="EMBL/GenBank/DDBJ databases">
        <authorList>
            <person name="Kirkegaard R."/>
            <person name="Mcilroy J S."/>
        </authorList>
    </citation>
    <scope>NUCLEOTIDE SEQUENCE [LARGE SCALE GENOMIC DNA]</scope>
</reference>